<evidence type="ECO:0000256" key="4">
    <source>
        <dbReference type="ARBA" id="ARBA00022679"/>
    </source>
</evidence>
<evidence type="ECO:0000256" key="7">
    <source>
        <dbReference type="ARBA" id="ARBA00022984"/>
    </source>
</evidence>
<keyword evidence="6 9" id="KW-0133">Cell shape</keyword>
<keyword evidence="3" id="KW-0328">Glycosyltransferase</keyword>
<keyword evidence="5" id="KW-0378">Hydrolase</keyword>
<dbReference type="AlphaFoldDB" id="A0A317ZHJ2"/>
<evidence type="ECO:0000256" key="5">
    <source>
        <dbReference type="ARBA" id="ARBA00022801"/>
    </source>
</evidence>
<dbReference type="SUPFAM" id="SSF141523">
    <property type="entry name" value="L,D-transpeptidase catalytic domain-like"/>
    <property type="match status" value="1"/>
</dbReference>
<keyword evidence="12" id="KW-1185">Reference proteome</keyword>
<comment type="caution">
    <text evidence="11">The sequence shown here is derived from an EMBL/GenBank/DDBJ whole genome shotgun (WGS) entry which is preliminary data.</text>
</comment>
<dbReference type="GO" id="GO:0008360">
    <property type="term" value="P:regulation of cell shape"/>
    <property type="evidence" value="ECO:0007669"/>
    <property type="project" value="UniProtKB-UniRule"/>
</dbReference>
<evidence type="ECO:0000256" key="9">
    <source>
        <dbReference type="PROSITE-ProRule" id="PRU01373"/>
    </source>
</evidence>
<feature type="active site" description="Nucleophile" evidence="9">
    <location>
        <position position="157"/>
    </location>
</feature>
<dbReference type="InterPro" id="IPR005490">
    <property type="entry name" value="LD_TPept_cat_dom"/>
</dbReference>
<dbReference type="OrthoDB" id="9787225at2"/>
<feature type="active site" description="Proton donor/acceptor" evidence="9">
    <location>
        <position position="141"/>
    </location>
</feature>
<accession>A0A317ZHJ2</accession>
<proteinExistence type="inferred from homology"/>
<keyword evidence="8 9" id="KW-0961">Cell wall biogenesis/degradation</keyword>
<dbReference type="Pfam" id="PF03734">
    <property type="entry name" value="YkuD"/>
    <property type="match status" value="1"/>
</dbReference>
<evidence type="ECO:0000256" key="3">
    <source>
        <dbReference type="ARBA" id="ARBA00022676"/>
    </source>
</evidence>
<dbReference type="GO" id="GO:0071555">
    <property type="term" value="P:cell wall organization"/>
    <property type="evidence" value="ECO:0007669"/>
    <property type="project" value="UniProtKB-UniRule"/>
</dbReference>
<gene>
    <name evidence="11" type="ORF">DDZ13_04225</name>
</gene>
<evidence type="ECO:0000256" key="6">
    <source>
        <dbReference type="ARBA" id="ARBA00022960"/>
    </source>
</evidence>
<dbReference type="PROSITE" id="PS52029">
    <property type="entry name" value="LD_TPASE"/>
    <property type="match status" value="1"/>
</dbReference>
<feature type="domain" description="L,D-TPase catalytic" evidence="10">
    <location>
        <begin position="26"/>
        <end position="181"/>
    </location>
</feature>
<dbReference type="GO" id="GO:0005576">
    <property type="term" value="C:extracellular region"/>
    <property type="evidence" value="ECO:0007669"/>
    <property type="project" value="TreeGrafter"/>
</dbReference>
<evidence type="ECO:0000313" key="11">
    <source>
        <dbReference type="EMBL" id="PXA05174.1"/>
    </source>
</evidence>
<dbReference type="InterPro" id="IPR038063">
    <property type="entry name" value="Transpep_catalytic_dom"/>
</dbReference>
<comment type="similarity">
    <text evidence="2">Belongs to the YkuD family.</text>
</comment>
<dbReference type="PANTHER" id="PTHR30582">
    <property type="entry name" value="L,D-TRANSPEPTIDASE"/>
    <property type="match status" value="1"/>
</dbReference>
<dbReference type="GO" id="GO:0018104">
    <property type="term" value="P:peptidoglycan-protein cross-linking"/>
    <property type="evidence" value="ECO:0007669"/>
    <property type="project" value="TreeGrafter"/>
</dbReference>
<dbReference type="InterPro" id="IPR050979">
    <property type="entry name" value="LD-transpeptidase"/>
</dbReference>
<evidence type="ECO:0000256" key="2">
    <source>
        <dbReference type="ARBA" id="ARBA00005992"/>
    </source>
</evidence>
<dbReference type="GO" id="GO:0016757">
    <property type="term" value="F:glycosyltransferase activity"/>
    <property type="evidence" value="ECO:0007669"/>
    <property type="project" value="UniProtKB-KW"/>
</dbReference>
<organism evidence="11 12">
    <name type="scientific">Coraliomargarita sinensis</name>
    <dbReference type="NCBI Taxonomy" id="2174842"/>
    <lineage>
        <taxon>Bacteria</taxon>
        <taxon>Pseudomonadati</taxon>
        <taxon>Verrucomicrobiota</taxon>
        <taxon>Opitutia</taxon>
        <taxon>Puniceicoccales</taxon>
        <taxon>Coraliomargaritaceae</taxon>
        <taxon>Coraliomargarita</taxon>
    </lineage>
</organism>
<evidence type="ECO:0000256" key="1">
    <source>
        <dbReference type="ARBA" id="ARBA00004752"/>
    </source>
</evidence>
<evidence type="ECO:0000256" key="8">
    <source>
        <dbReference type="ARBA" id="ARBA00023316"/>
    </source>
</evidence>
<evidence type="ECO:0000259" key="10">
    <source>
        <dbReference type="PROSITE" id="PS52029"/>
    </source>
</evidence>
<reference evidence="11 12" key="1">
    <citation type="submission" date="2018-05" db="EMBL/GenBank/DDBJ databases">
        <title>Coraliomargarita sinensis sp. nov., isolated from a marine solar saltern.</title>
        <authorList>
            <person name="Zhou L.Y."/>
        </authorList>
    </citation>
    <scope>NUCLEOTIDE SEQUENCE [LARGE SCALE GENOMIC DNA]</scope>
    <source>
        <strain evidence="11 12">WN38</strain>
    </source>
</reference>
<keyword evidence="7 9" id="KW-0573">Peptidoglycan synthesis</keyword>
<comment type="pathway">
    <text evidence="1 9">Cell wall biogenesis; peptidoglycan biosynthesis.</text>
</comment>
<dbReference type="GO" id="GO:0071972">
    <property type="term" value="F:peptidoglycan L,D-transpeptidase activity"/>
    <property type="evidence" value="ECO:0007669"/>
    <property type="project" value="TreeGrafter"/>
</dbReference>
<protein>
    <submittedName>
        <fullName evidence="11">L,D-transpeptidase</fullName>
    </submittedName>
</protein>
<dbReference type="Gene3D" id="2.40.440.10">
    <property type="entry name" value="L,D-transpeptidase catalytic domain-like"/>
    <property type="match status" value="1"/>
</dbReference>
<sequence length="181" mass="20066">MPYDFLEGIEKLNERCAVLSTIPTDCRLIVSIKDQRMALIQGNDIAKMYTVSTSRKPPSCIEDSNGTPTGLHKVADKIGNGQPEGMVFKGRVPTGKHFSNYTGQEGDRNLITSRILRLRGLEPGHNAGPGRDSYDRYIYIHGTNHEDRIGQPFSGGCVEMLNDEVIELFNIVDSGDLVWVV</sequence>
<dbReference type="InParanoid" id="A0A317ZHJ2"/>
<name>A0A317ZHJ2_9BACT</name>
<dbReference type="CDD" id="cd16913">
    <property type="entry name" value="YkuD_like"/>
    <property type="match status" value="1"/>
</dbReference>
<dbReference type="Proteomes" id="UP000247099">
    <property type="component" value="Unassembled WGS sequence"/>
</dbReference>
<dbReference type="UniPathway" id="UPA00219"/>
<keyword evidence="4" id="KW-0808">Transferase</keyword>
<evidence type="ECO:0000313" key="12">
    <source>
        <dbReference type="Proteomes" id="UP000247099"/>
    </source>
</evidence>
<dbReference type="PANTHER" id="PTHR30582:SF24">
    <property type="entry name" value="L,D-TRANSPEPTIDASE ERFK_SRFK-RELATED"/>
    <property type="match status" value="1"/>
</dbReference>
<dbReference type="EMBL" id="QHJQ01000002">
    <property type="protein sequence ID" value="PXA05174.1"/>
    <property type="molecule type" value="Genomic_DNA"/>
</dbReference>